<comment type="caution">
    <text evidence="2">The sequence shown here is derived from an EMBL/GenBank/DDBJ whole genome shotgun (WGS) entry which is preliminary data.</text>
</comment>
<feature type="region of interest" description="Disordered" evidence="1">
    <location>
        <begin position="46"/>
        <end position="66"/>
    </location>
</feature>
<accession>A0A7Y4GT18</accession>
<proteinExistence type="predicted"/>
<gene>
    <name evidence="2" type="ORF">HCN58_18035</name>
</gene>
<evidence type="ECO:0000256" key="1">
    <source>
        <dbReference type="SAM" id="MobiDB-lite"/>
    </source>
</evidence>
<organism evidence="2 3">
    <name type="scientific">Bradyrhizobium australiense</name>
    <dbReference type="NCBI Taxonomy" id="2721161"/>
    <lineage>
        <taxon>Bacteria</taxon>
        <taxon>Pseudomonadati</taxon>
        <taxon>Pseudomonadota</taxon>
        <taxon>Alphaproteobacteria</taxon>
        <taxon>Hyphomicrobiales</taxon>
        <taxon>Nitrobacteraceae</taxon>
        <taxon>Bradyrhizobium</taxon>
    </lineage>
</organism>
<protein>
    <submittedName>
        <fullName evidence="2">Uncharacterized protein</fullName>
    </submittedName>
</protein>
<dbReference type="Proteomes" id="UP000544122">
    <property type="component" value="Unassembled WGS sequence"/>
</dbReference>
<dbReference type="EMBL" id="JAAVLX010000005">
    <property type="protein sequence ID" value="NOJ41480.1"/>
    <property type="molecule type" value="Genomic_DNA"/>
</dbReference>
<dbReference type="AlphaFoldDB" id="A0A7Y4GT18"/>
<reference evidence="2 3" key="1">
    <citation type="submission" date="2020-03" db="EMBL/GenBank/DDBJ databases">
        <title>Bradyrhizobium diversity isolated from nodules of Indigofera sp.</title>
        <authorList>
            <person name="Klepa M."/>
            <person name="Helene L."/>
            <person name="Hungria M."/>
        </authorList>
    </citation>
    <scope>NUCLEOTIDE SEQUENCE [LARGE SCALE GENOMIC DNA]</scope>
    <source>
        <strain evidence="2 3">WSM 1791</strain>
    </source>
</reference>
<name>A0A7Y4GT18_9BRAD</name>
<sequence length="66" mass="7690">MTTLIKNLLARKQKLIEQLGVTEEAHERHQIGRQLGQIDAALAFLEKTEPKSQERPLDDPMRRREI</sequence>
<dbReference type="RefSeq" id="WP_171580727.1">
    <property type="nucleotide sequence ID" value="NZ_JAAVLX010000005.1"/>
</dbReference>
<keyword evidence="3" id="KW-1185">Reference proteome</keyword>
<evidence type="ECO:0000313" key="2">
    <source>
        <dbReference type="EMBL" id="NOJ41480.1"/>
    </source>
</evidence>
<evidence type="ECO:0000313" key="3">
    <source>
        <dbReference type="Proteomes" id="UP000544122"/>
    </source>
</evidence>